<evidence type="ECO:0008006" key="3">
    <source>
        <dbReference type="Google" id="ProtNLM"/>
    </source>
</evidence>
<dbReference type="EMBL" id="CP071182">
    <property type="protein sequence ID" value="QSO48760.1"/>
    <property type="molecule type" value="Genomic_DNA"/>
</dbReference>
<evidence type="ECO:0000313" key="2">
    <source>
        <dbReference type="Proteomes" id="UP000663505"/>
    </source>
</evidence>
<dbReference type="SUPFAM" id="SSF88723">
    <property type="entry name" value="PIN domain-like"/>
    <property type="match status" value="1"/>
</dbReference>
<dbReference type="RefSeq" id="WP_206658075.1">
    <property type="nucleotide sequence ID" value="NZ_CP071182.1"/>
</dbReference>
<organism evidence="1 2">
    <name type="scientific">Alicyclobacillus mengziensis</name>
    <dbReference type="NCBI Taxonomy" id="2931921"/>
    <lineage>
        <taxon>Bacteria</taxon>
        <taxon>Bacillati</taxon>
        <taxon>Bacillota</taxon>
        <taxon>Bacilli</taxon>
        <taxon>Bacillales</taxon>
        <taxon>Alicyclobacillaceae</taxon>
        <taxon>Alicyclobacillus</taxon>
    </lineage>
</organism>
<dbReference type="AlphaFoldDB" id="A0A9X7W1T8"/>
<protein>
    <recommendedName>
        <fullName evidence="3">PIN domain-containing protein</fullName>
    </recommendedName>
</protein>
<evidence type="ECO:0000313" key="1">
    <source>
        <dbReference type="EMBL" id="QSO48760.1"/>
    </source>
</evidence>
<dbReference type="Gene3D" id="3.40.50.1010">
    <property type="entry name" value="5'-nuclease"/>
    <property type="match status" value="1"/>
</dbReference>
<accession>A0A9X7W1T8</accession>
<proteinExistence type="predicted"/>
<dbReference type="InterPro" id="IPR029060">
    <property type="entry name" value="PIN-like_dom_sf"/>
</dbReference>
<gene>
    <name evidence="1" type="ORF">JZ786_07325</name>
</gene>
<dbReference type="Proteomes" id="UP000663505">
    <property type="component" value="Chromosome"/>
</dbReference>
<reference evidence="1 2" key="1">
    <citation type="submission" date="2021-02" db="EMBL/GenBank/DDBJ databases">
        <title>Alicyclobacillus curvatus sp. nov. and Alicyclobacillus mengziensis sp. nov., two acidophilic bacteria isolated from acid mine drainage.</title>
        <authorList>
            <person name="Huang Y."/>
        </authorList>
    </citation>
    <scope>NUCLEOTIDE SEQUENCE [LARGE SCALE GENOMIC DNA]</scope>
    <source>
        <strain evidence="1 2">S30H14</strain>
    </source>
</reference>
<keyword evidence="2" id="KW-1185">Reference proteome</keyword>
<sequence>MGTKTKPFLIVDANILIDYFKCDKTIIKLICAYVGPIHLATPVLSEVNEISENDCLELGITLVEPELDQVMLATTESRGPLSFQDHLCLILARDHGWTCVTNDKPLRRECEGEGVPLIWGVELICNLVEAGGLPASHAKDIILCIHRNNPRYIGEAIVRSAFERLQIEDEDDTP</sequence>
<dbReference type="KEGG" id="afx:JZ786_07325"/>
<name>A0A9X7W1T8_9BACL</name>